<accession>A0ABD6X1B1</accession>
<dbReference type="AlphaFoldDB" id="A0ABD6X1B1"/>
<dbReference type="InterPro" id="IPR021372">
    <property type="entry name" value="DUF2989"/>
</dbReference>
<reference evidence="1 2" key="1">
    <citation type="submission" date="2018-03" db="EMBL/GenBank/DDBJ databases">
        <title>Whole genome sequencing of Histamine producing bacteria.</title>
        <authorList>
            <person name="Butler K."/>
        </authorList>
    </citation>
    <scope>NUCLEOTIDE SEQUENCE [LARGE SCALE GENOMIC DNA]</scope>
    <source>
        <strain evidence="1 2">BT-6</strain>
    </source>
</reference>
<evidence type="ECO:0000313" key="1">
    <source>
        <dbReference type="EMBL" id="PSU16074.1"/>
    </source>
</evidence>
<name>A0ABD6X1B1_PHODM</name>
<protein>
    <submittedName>
        <fullName evidence="1">DUF2989 domain-containing protein</fullName>
    </submittedName>
</protein>
<dbReference type="Proteomes" id="UP000241404">
    <property type="component" value="Unassembled WGS sequence"/>
</dbReference>
<dbReference type="Pfam" id="PF11207">
    <property type="entry name" value="DUF2989"/>
    <property type="match status" value="1"/>
</dbReference>
<evidence type="ECO:0000313" key="2">
    <source>
        <dbReference type="Proteomes" id="UP000241404"/>
    </source>
</evidence>
<comment type="caution">
    <text evidence="1">The sequence shown here is derived from an EMBL/GenBank/DDBJ whole genome shotgun (WGS) entry which is preliminary data.</text>
</comment>
<dbReference type="EMBL" id="PYMM01000009">
    <property type="protein sequence ID" value="PSU16074.1"/>
    <property type="molecule type" value="Genomic_DNA"/>
</dbReference>
<sequence length="287" mass="33668">MFCSMRFSTDRYSLYQITAVCLCILPLQGCFERHKTTDRLCQEKPQLCHDLNIDDGQCRIQRTNLIWQRNRVLSVPNDLERLQELKDLKKYQLCLEFAAQIEPIDMKERKTYRIDKLHQSYQSEQKLMEQLLNSYDPNVLYYRWTQGSQDALEQFLKQEDSEQVKTTTLQFGYAAYYSQQKNSNKAKQHLLAALSYLEPNETIQPQLIQGLATYAFQENDLIQAYIWTQTGQQLKLFDVSDQRMEQHFSFSSKEISTLDKVVDKVVNSLLAGNFEPALLIVPTFKNT</sequence>
<proteinExistence type="predicted"/>
<gene>
    <name evidence="1" type="ORF">CTM90_13705</name>
</gene>
<organism evidence="1 2">
    <name type="scientific">Photobacterium damselae</name>
    <dbReference type="NCBI Taxonomy" id="38293"/>
    <lineage>
        <taxon>Bacteria</taxon>
        <taxon>Pseudomonadati</taxon>
        <taxon>Pseudomonadota</taxon>
        <taxon>Gammaproteobacteria</taxon>
        <taxon>Vibrionales</taxon>
        <taxon>Vibrionaceae</taxon>
        <taxon>Photobacterium</taxon>
    </lineage>
</organism>